<keyword evidence="13" id="KW-1185">Reference proteome</keyword>
<dbReference type="PANTHER" id="PTHR33909">
    <property type="entry name" value="SEC TRANSLOCON ACCESSORY COMPLEX SUBUNIT YAJC"/>
    <property type="match status" value="1"/>
</dbReference>
<comment type="similarity">
    <text evidence="2">Belongs to the YajC family.</text>
</comment>
<keyword evidence="8 11" id="KW-1133">Transmembrane helix</keyword>
<gene>
    <name evidence="12" type="ORF">DFP86_106165</name>
</gene>
<dbReference type="GO" id="GO:0015031">
    <property type="term" value="P:protein transport"/>
    <property type="evidence" value="ECO:0007669"/>
    <property type="project" value="UniProtKB-KW"/>
</dbReference>
<dbReference type="Pfam" id="PF02699">
    <property type="entry name" value="YajC"/>
    <property type="match status" value="1"/>
</dbReference>
<protein>
    <recommendedName>
        <fullName evidence="3">Sec translocon accessory complex subunit YajC</fullName>
    </recommendedName>
</protein>
<evidence type="ECO:0000256" key="2">
    <source>
        <dbReference type="ARBA" id="ARBA00006742"/>
    </source>
</evidence>
<keyword evidence="10 11" id="KW-0472">Membrane</keyword>
<dbReference type="OrthoDB" id="9811406at2"/>
<organism evidence="12 13">
    <name type="scientific">Paludibacterium purpuratum</name>
    <dbReference type="NCBI Taxonomy" id="1144873"/>
    <lineage>
        <taxon>Bacteria</taxon>
        <taxon>Pseudomonadati</taxon>
        <taxon>Pseudomonadota</taxon>
        <taxon>Betaproteobacteria</taxon>
        <taxon>Neisseriales</taxon>
        <taxon>Chromobacteriaceae</taxon>
        <taxon>Paludibacterium</taxon>
    </lineage>
</organism>
<reference evidence="12 13" key="1">
    <citation type="submission" date="2019-03" db="EMBL/GenBank/DDBJ databases">
        <title>Genomic Encyclopedia of Type Strains, Phase III (KMG-III): the genomes of soil and plant-associated and newly described type strains.</title>
        <authorList>
            <person name="Whitman W."/>
        </authorList>
    </citation>
    <scope>NUCLEOTIDE SEQUENCE [LARGE SCALE GENOMIC DNA]</scope>
    <source>
        <strain evidence="12 13">CECT 8976</strain>
    </source>
</reference>
<evidence type="ECO:0000313" key="13">
    <source>
        <dbReference type="Proteomes" id="UP000295611"/>
    </source>
</evidence>
<evidence type="ECO:0000256" key="11">
    <source>
        <dbReference type="SAM" id="Phobius"/>
    </source>
</evidence>
<dbReference type="RefSeq" id="WP_133680328.1">
    <property type="nucleotide sequence ID" value="NZ_SNZP01000006.1"/>
</dbReference>
<evidence type="ECO:0000313" key="12">
    <source>
        <dbReference type="EMBL" id="TDR80022.1"/>
    </source>
</evidence>
<dbReference type="PRINTS" id="PR01853">
    <property type="entry name" value="YAJCTRNLCASE"/>
</dbReference>
<dbReference type="SMART" id="SM01323">
    <property type="entry name" value="YajC"/>
    <property type="match status" value="1"/>
</dbReference>
<proteinExistence type="inferred from homology"/>
<comment type="caution">
    <text evidence="12">The sequence shown here is derived from an EMBL/GenBank/DDBJ whole genome shotgun (WGS) entry which is preliminary data.</text>
</comment>
<accession>A0A4R7B834</accession>
<dbReference type="GO" id="GO:0005886">
    <property type="term" value="C:plasma membrane"/>
    <property type="evidence" value="ECO:0007669"/>
    <property type="project" value="UniProtKB-SubCell"/>
</dbReference>
<evidence type="ECO:0000256" key="1">
    <source>
        <dbReference type="ARBA" id="ARBA00004162"/>
    </source>
</evidence>
<feature type="transmembrane region" description="Helical" evidence="11">
    <location>
        <begin position="20"/>
        <end position="38"/>
    </location>
</feature>
<comment type="subcellular location">
    <subcellularLocation>
        <location evidence="1">Cell membrane</location>
        <topology evidence="1">Single-pass membrane protein</topology>
    </subcellularLocation>
</comment>
<evidence type="ECO:0000256" key="4">
    <source>
        <dbReference type="ARBA" id="ARBA00022448"/>
    </source>
</evidence>
<dbReference type="Proteomes" id="UP000295611">
    <property type="component" value="Unassembled WGS sequence"/>
</dbReference>
<dbReference type="AlphaFoldDB" id="A0A4R7B834"/>
<evidence type="ECO:0000256" key="6">
    <source>
        <dbReference type="ARBA" id="ARBA00022692"/>
    </source>
</evidence>
<name>A0A4R7B834_9NEIS</name>
<evidence type="ECO:0000256" key="10">
    <source>
        <dbReference type="ARBA" id="ARBA00023136"/>
    </source>
</evidence>
<keyword evidence="6 11" id="KW-0812">Transmembrane</keyword>
<evidence type="ECO:0000256" key="8">
    <source>
        <dbReference type="ARBA" id="ARBA00022989"/>
    </source>
</evidence>
<evidence type="ECO:0000256" key="9">
    <source>
        <dbReference type="ARBA" id="ARBA00023010"/>
    </source>
</evidence>
<keyword evidence="7" id="KW-0653">Protein transport</keyword>
<sequence>MFLISSAFAAGPAGAAESSIMQFLPMIVIFALFYLLLIRPQQKKAKETKQMLSQLSKGDEVMTQGGFVGRVSKLSDQYVSLEIASGVEIQLARAAITGKLEKGTIKSL</sequence>
<keyword evidence="4" id="KW-0813">Transport</keyword>
<dbReference type="PANTHER" id="PTHR33909:SF1">
    <property type="entry name" value="SEC TRANSLOCON ACCESSORY COMPLEX SUBUNIT YAJC"/>
    <property type="match status" value="1"/>
</dbReference>
<dbReference type="NCBIfam" id="TIGR00739">
    <property type="entry name" value="yajC"/>
    <property type="match status" value="1"/>
</dbReference>
<evidence type="ECO:0000256" key="5">
    <source>
        <dbReference type="ARBA" id="ARBA00022475"/>
    </source>
</evidence>
<keyword evidence="9" id="KW-0811">Translocation</keyword>
<dbReference type="EMBL" id="SNZP01000006">
    <property type="protein sequence ID" value="TDR80022.1"/>
    <property type="molecule type" value="Genomic_DNA"/>
</dbReference>
<evidence type="ECO:0000256" key="3">
    <source>
        <dbReference type="ARBA" id="ARBA00014962"/>
    </source>
</evidence>
<dbReference type="InterPro" id="IPR003849">
    <property type="entry name" value="Preprotein_translocase_YajC"/>
</dbReference>
<evidence type="ECO:0000256" key="7">
    <source>
        <dbReference type="ARBA" id="ARBA00022927"/>
    </source>
</evidence>
<keyword evidence="5" id="KW-1003">Cell membrane</keyword>